<keyword evidence="1" id="KW-1133">Transmembrane helix</keyword>
<evidence type="ECO:0000313" key="3">
    <source>
        <dbReference type="Proteomes" id="UP001408594"/>
    </source>
</evidence>
<feature type="transmembrane region" description="Helical" evidence="1">
    <location>
        <begin position="41"/>
        <end position="59"/>
    </location>
</feature>
<reference evidence="2 3" key="1">
    <citation type="submission" date="2024-02" db="EMBL/GenBank/DDBJ databases">
        <title>Microbulbifer aestuariivivens NBRC 112533.</title>
        <authorList>
            <person name="Ichikawa N."/>
            <person name="Katano-Makiyama Y."/>
            <person name="Hidaka K."/>
        </authorList>
    </citation>
    <scope>NUCLEOTIDE SEQUENCE [LARGE SCALE GENOMIC DNA]</scope>
    <source>
        <strain evidence="2 3">NBRC 112533</strain>
    </source>
</reference>
<gene>
    <name evidence="2" type="ORF">Maes01_02210</name>
</gene>
<dbReference type="RefSeq" id="WP_345551494.1">
    <property type="nucleotide sequence ID" value="NZ_BAABRT010000018.1"/>
</dbReference>
<comment type="caution">
    <text evidence="2">The sequence shown here is derived from an EMBL/GenBank/DDBJ whole genome shotgun (WGS) entry which is preliminary data.</text>
</comment>
<proteinExistence type="predicted"/>
<accession>A0ABP9WTM9</accession>
<keyword evidence="3" id="KW-1185">Reference proteome</keyword>
<organism evidence="2 3">
    <name type="scientific">Microbulbifer aestuariivivens</name>
    <dbReference type="NCBI Taxonomy" id="1908308"/>
    <lineage>
        <taxon>Bacteria</taxon>
        <taxon>Pseudomonadati</taxon>
        <taxon>Pseudomonadota</taxon>
        <taxon>Gammaproteobacteria</taxon>
        <taxon>Cellvibrionales</taxon>
        <taxon>Microbulbiferaceae</taxon>
        <taxon>Microbulbifer</taxon>
    </lineage>
</organism>
<name>A0ABP9WTM9_9GAMM</name>
<dbReference type="Proteomes" id="UP001408594">
    <property type="component" value="Unassembled WGS sequence"/>
</dbReference>
<dbReference type="EMBL" id="BAABRT010000018">
    <property type="protein sequence ID" value="GAA5525638.1"/>
    <property type="molecule type" value="Genomic_DNA"/>
</dbReference>
<evidence type="ECO:0000256" key="1">
    <source>
        <dbReference type="SAM" id="Phobius"/>
    </source>
</evidence>
<protein>
    <submittedName>
        <fullName evidence="2">Uncharacterized protein</fullName>
    </submittedName>
</protein>
<keyword evidence="1" id="KW-0472">Membrane</keyword>
<sequence length="152" mass="16841">MSDCERNYRLAAVAIESPAALDEKVLQRARAFSKPHKQKRWLSRAASGCAAIAIAVLLIHPTQYLRALTAPGKPASAATTAEYRALASWQTSVQEALHRAGPWYELRTSVHSGDYQALCAYWREQQRGKAGKTLPADLAREANSHCRVLELR</sequence>
<evidence type="ECO:0000313" key="2">
    <source>
        <dbReference type="EMBL" id="GAA5525638.1"/>
    </source>
</evidence>
<keyword evidence="1" id="KW-0812">Transmembrane</keyword>